<dbReference type="EMBL" id="JBHTIS010003976">
    <property type="protein sequence ID" value="MFD1051915.1"/>
    <property type="molecule type" value="Genomic_DNA"/>
</dbReference>
<organism evidence="2 3">
    <name type="scientific">Kibdelosporangium lantanae</name>
    <dbReference type="NCBI Taxonomy" id="1497396"/>
    <lineage>
        <taxon>Bacteria</taxon>
        <taxon>Bacillati</taxon>
        <taxon>Actinomycetota</taxon>
        <taxon>Actinomycetes</taxon>
        <taxon>Pseudonocardiales</taxon>
        <taxon>Pseudonocardiaceae</taxon>
        <taxon>Kibdelosporangium</taxon>
    </lineage>
</organism>
<keyword evidence="3" id="KW-1185">Reference proteome</keyword>
<reference evidence="3" key="1">
    <citation type="journal article" date="2019" name="Int. J. Syst. Evol. Microbiol.">
        <title>The Global Catalogue of Microorganisms (GCM) 10K type strain sequencing project: providing services to taxonomists for standard genome sequencing and annotation.</title>
        <authorList>
            <consortium name="The Broad Institute Genomics Platform"/>
            <consortium name="The Broad Institute Genome Sequencing Center for Infectious Disease"/>
            <person name="Wu L."/>
            <person name="Ma J."/>
        </authorList>
    </citation>
    <scope>NUCLEOTIDE SEQUENCE [LARGE SCALE GENOMIC DNA]</scope>
    <source>
        <strain evidence="3">JCM 31486</strain>
    </source>
</reference>
<feature type="chain" id="PRO_5047069283" description="Neocarzinostatin family protein" evidence="1">
    <location>
        <begin position="23"/>
        <end position="130"/>
    </location>
</feature>
<evidence type="ECO:0000313" key="3">
    <source>
        <dbReference type="Proteomes" id="UP001597045"/>
    </source>
</evidence>
<name>A0ABW3MMW9_9PSEU</name>
<keyword evidence="1" id="KW-0732">Signal</keyword>
<accession>A0ABW3MMW9</accession>
<comment type="caution">
    <text evidence="2">The sequence shown here is derived from an EMBL/GenBank/DDBJ whole genome shotgun (WGS) entry which is preliminary data.</text>
</comment>
<evidence type="ECO:0000313" key="2">
    <source>
        <dbReference type="EMBL" id="MFD1051915.1"/>
    </source>
</evidence>
<gene>
    <name evidence="2" type="ORF">ACFQ1S_43315</name>
</gene>
<evidence type="ECO:0000256" key="1">
    <source>
        <dbReference type="SAM" id="SignalP"/>
    </source>
</evidence>
<feature type="signal peptide" evidence="1">
    <location>
        <begin position="1"/>
        <end position="22"/>
    </location>
</feature>
<dbReference type="Proteomes" id="UP001597045">
    <property type="component" value="Unassembled WGS sequence"/>
</dbReference>
<evidence type="ECO:0008006" key="4">
    <source>
        <dbReference type="Google" id="ProtNLM"/>
    </source>
</evidence>
<proteinExistence type="predicted"/>
<sequence length="130" mass="13523">MIRKVLALTLLGMLLSTGAALAHPLGNFSVNHYDGLHVYPDRVAVTSVVDIAEIPTLQEGSFDPTRECAALTGSLRSTVDGKTLAFQVLTAGIEHPTGQGNLATTRITCSSTAPVEITGMVALTSLCTAV</sequence>
<protein>
    <recommendedName>
        <fullName evidence="4">Neocarzinostatin family protein</fullName>
    </recommendedName>
</protein>